<evidence type="ECO:0000256" key="1">
    <source>
        <dbReference type="SAM" id="Phobius"/>
    </source>
</evidence>
<feature type="transmembrane region" description="Helical" evidence="1">
    <location>
        <begin position="106"/>
        <end position="124"/>
    </location>
</feature>
<feature type="transmembrane region" description="Helical" evidence="1">
    <location>
        <begin position="80"/>
        <end position="100"/>
    </location>
</feature>
<reference evidence="2 3" key="1">
    <citation type="submission" date="2019-07" db="EMBL/GenBank/DDBJ databases">
        <title>Sulfurimonas paralvinellae sp. nov., a novel mesophilic, hydrogen- and sulfur-oxidizing chemolithoautotroph within the Epsilonproteo- bacteria isolated from a deep-sea hydrothermal vent polychaete nest, reclassification of Thiomicrospira denitrificans as Sulfurimonas denitrificans comb. nov. and emended description of the genus Sulfurimonas.</title>
        <authorList>
            <person name="Wang S."/>
            <person name="Jiang L."/>
            <person name="Shao Z."/>
        </authorList>
    </citation>
    <scope>NUCLEOTIDE SEQUENCE [LARGE SCALE GENOMIC DNA]</scope>
    <source>
        <strain evidence="2 3">GO25</strain>
    </source>
</reference>
<sequence length="476" mass="56619">MVDQWYWLKYRDAARKQKKCPPELPEYLLEVKQWYPPFFGCFLSILPDDILNYSAFITQFLSFFRLILIVLFGKLIGIEFSTSIFVAIMVYLTAPILIYYDNQINSRIFGSILLDILILFFFGYFEYELSYMLLPIVLLTILLILTHKMSHQLYVFLLIGLSVFYTSLIPIFIYIFANIIAFLFFNYKNYLKHHIEIVKFWHRNRYKLGSHQFYESNIYGKKDFVHVNRVHGNGLKSVIKKLSLIIGMLPFTIFVIFSFELNFFGLVFFMTMLFILLTSFVDKFLCLGSGNLYTYNLVTIISFYVIYTDIYFADFTNQILLLIISVMTAVSIFKFYKGLKNKSRDKDFEDAIDFLKNSDLDRVMVIPFQLPDEVTYKTSKKVFWGGHGYGFLWLEPYFPVMNVKIEKAMKDWNLGAIFLKKDYWREFFEKVNMNLFHVAFENEKYIILKVKNWKNGEKIPQWAIKKYSDIFGRLNV</sequence>
<keyword evidence="1" id="KW-1133">Transmembrane helix</keyword>
<keyword evidence="1" id="KW-0472">Membrane</keyword>
<evidence type="ECO:0008006" key="4">
    <source>
        <dbReference type="Google" id="ProtNLM"/>
    </source>
</evidence>
<dbReference type="EMBL" id="CP041406">
    <property type="protein sequence ID" value="QOP45835.1"/>
    <property type="molecule type" value="Genomic_DNA"/>
</dbReference>
<accession>A0A7M1B843</accession>
<protein>
    <recommendedName>
        <fullName evidence="4">Glycosyltransferase RgtA/B/C/D-like domain-containing protein</fullName>
    </recommendedName>
</protein>
<dbReference type="KEGG" id="spal:FM071_05845"/>
<organism evidence="2 3">
    <name type="scientific">Sulfurimonas paralvinellae</name>
    <dbReference type="NCBI Taxonomy" id="317658"/>
    <lineage>
        <taxon>Bacteria</taxon>
        <taxon>Pseudomonadati</taxon>
        <taxon>Campylobacterota</taxon>
        <taxon>Epsilonproteobacteria</taxon>
        <taxon>Campylobacterales</taxon>
        <taxon>Sulfurimonadaceae</taxon>
        <taxon>Sulfurimonas</taxon>
    </lineage>
</organism>
<keyword evidence="3" id="KW-1185">Reference proteome</keyword>
<proteinExistence type="predicted"/>
<dbReference type="AlphaFoldDB" id="A0A7M1B843"/>
<dbReference type="Proteomes" id="UP000593580">
    <property type="component" value="Chromosome"/>
</dbReference>
<feature type="transmembrane region" description="Helical" evidence="1">
    <location>
        <begin position="153"/>
        <end position="185"/>
    </location>
</feature>
<keyword evidence="1" id="KW-0812">Transmembrane</keyword>
<evidence type="ECO:0000313" key="2">
    <source>
        <dbReference type="EMBL" id="QOP45835.1"/>
    </source>
</evidence>
<evidence type="ECO:0000313" key="3">
    <source>
        <dbReference type="Proteomes" id="UP000593580"/>
    </source>
</evidence>
<feature type="transmembrane region" description="Helical" evidence="1">
    <location>
        <begin position="293"/>
        <end position="313"/>
    </location>
</feature>
<feature type="transmembrane region" description="Helical" evidence="1">
    <location>
        <begin position="131"/>
        <end position="147"/>
    </location>
</feature>
<name>A0A7M1B843_9BACT</name>
<feature type="transmembrane region" description="Helical" evidence="1">
    <location>
        <begin position="319"/>
        <end position="336"/>
    </location>
</feature>
<feature type="transmembrane region" description="Helical" evidence="1">
    <location>
        <begin position="263"/>
        <end position="281"/>
    </location>
</feature>
<gene>
    <name evidence="2" type="ORF">FM071_05845</name>
</gene>
<feature type="transmembrane region" description="Helical" evidence="1">
    <location>
        <begin position="53"/>
        <end position="73"/>
    </location>
</feature>